<protein>
    <submittedName>
        <fullName evidence="1">Uncharacterized protein</fullName>
    </submittedName>
</protein>
<name>A0A0M1M2J5_CLOBO</name>
<dbReference type="AlphaFoldDB" id="A0A0M1M2J5"/>
<accession>A0A0M1M2J5</accession>
<evidence type="ECO:0000313" key="1">
    <source>
        <dbReference type="EMBL" id="NFF88716.1"/>
    </source>
</evidence>
<dbReference type="Proteomes" id="UP000476820">
    <property type="component" value="Unassembled WGS sequence"/>
</dbReference>
<comment type="caution">
    <text evidence="1">The sequence shown here is derived from an EMBL/GenBank/DDBJ whole genome shotgun (WGS) entry which is preliminary data.</text>
</comment>
<gene>
    <name evidence="1" type="ORF">FC774_12695</name>
</gene>
<organism evidence="1 2">
    <name type="scientific">Clostridium botulinum</name>
    <dbReference type="NCBI Taxonomy" id="1491"/>
    <lineage>
        <taxon>Bacteria</taxon>
        <taxon>Bacillati</taxon>
        <taxon>Bacillota</taxon>
        <taxon>Clostridia</taxon>
        <taxon>Eubacteriales</taxon>
        <taxon>Clostridiaceae</taxon>
        <taxon>Clostridium</taxon>
    </lineage>
</organism>
<reference evidence="1 2" key="1">
    <citation type="submission" date="2019-04" db="EMBL/GenBank/DDBJ databases">
        <title>Genome sequencing of Clostridium botulinum Groups I-IV and Clostridium butyricum.</title>
        <authorList>
            <person name="Brunt J."/>
            <person name="Van Vliet A.H.M."/>
            <person name="Stringer S.C."/>
            <person name="Carter A.T."/>
            <person name="Peck M.W."/>
        </authorList>
    </citation>
    <scope>NUCLEOTIDE SEQUENCE [LARGE SCALE GENOMIC DNA]</scope>
    <source>
        <strain evidence="1 2">1605</strain>
    </source>
</reference>
<sequence>MNISEETVEISIQESAEIKMRTYFSIQHIQSAALFCRLSSKLEKEYDGNYNQVLFTEYKAYVTNAIFSCVCFLV</sequence>
<dbReference type="RefSeq" id="WP_053532481.1">
    <property type="nucleotide sequence ID" value="NZ_LFPA01000150.1"/>
</dbReference>
<evidence type="ECO:0000313" key="2">
    <source>
        <dbReference type="Proteomes" id="UP000476820"/>
    </source>
</evidence>
<proteinExistence type="predicted"/>
<dbReference type="EMBL" id="SWOV01000037">
    <property type="protein sequence ID" value="NFF88716.1"/>
    <property type="molecule type" value="Genomic_DNA"/>
</dbReference>